<feature type="transmembrane region" description="Helical" evidence="1">
    <location>
        <begin position="443"/>
        <end position="465"/>
    </location>
</feature>
<dbReference type="EMBL" id="CP027666">
    <property type="protein sequence ID" value="AVO33503.1"/>
    <property type="molecule type" value="Genomic_DNA"/>
</dbReference>
<accession>A0A2S0MCN2</accession>
<evidence type="ECO:0000256" key="2">
    <source>
        <dbReference type="SAM" id="MobiDB-lite"/>
    </source>
</evidence>
<dbReference type="GO" id="GO:0008381">
    <property type="term" value="F:mechanosensitive monoatomic ion channel activity"/>
    <property type="evidence" value="ECO:0007669"/>
    <property type="project" value="InterPro"/>
</dbReference>
<comment type="subcellular location">
    <subcellularLocation>
        <location evidence="1">Cell inner membrane</location>
        <topology evidence="1">Multi-pass membrane protein</topology>
    </subcellularLocation>
</comment>
<keyword evidence="1" id="KW-1133">Transmembrane helix</keyword>
<keyword evidence="1" id="KW-0812">Transmembrane</keyword>
<evidence type="ECO:0000256" key="1">
    <source>
        <dbReference type="RuleBase" id="RU369025"/>
    </source>
</evidence>
<dbReference type="PANTHER" id="PTHR30221:SF1">
    <property type="entry name" value="SMALL-CONDUCTANCE MECHANOSENSITIVE CHANNEL"/>
    <property type="match status" value="1"/>
</dbReference>
<sequence length="540" mass="56355">MSTMWGSMQNTMGTHLPQVLGALAIFIIGWFVAALVKAGARKALSALRLNERFSGSTGQRVDIEGAVSLALFWTVILLTLAAMFNALNLALVSGSFSALTTQMFEYAPRLLGALLLSLLAWLVATLVRGLTLKVLDRTTLDEKLSEHANMSPISESLSNALFWLVILLFVPAILGALQMDGLLAPLREMTAKALDILPNVLAALIIGGVGWIVATVLRNLTTNLLRSAGADQIGNKAGLADTVQISSLAGLLVFIVVFVPALIAALDALKIDAISRPATDMLALLMDAVPRIVAAGLILVVTWMVATFATRILASLLASVGLDTLPARLGMQHAFQKTKPSILAGHIALVFAMLFAVVEAGNQLGFSRFSDMIMTFVEFAGDVLLGSVILVIGFMLANIAYEAISRASGEGGRGTVVARVARFAILGIVLAMGLRAMGIADDIVNLAFGLTLGAVAVAFALAFGLGGRDAAGRLATRWVDRLTKSGDTPPPMPAFTPDPLADIPGDPLVDPQTPPVGPAAGPAAVPPVAPPAPTQGNELP</sequence>
<gene>
    <name evidence="3" type="ORF">C6570_03975</name>
</gene>
<dbReference type="OrthoDB" id="1411407at2"/>
<dbReference type="Pfam" id="PF05552">
    <property type="entry name" value="MS_channel_1st_1"/>
    <property type="match status" value="4"/>
</dbReference>
<keyword evidence="1" id="KW-0406">Ion transport</keyword>
<keyword evidence="4" id="KW-1185">Reference proteome</keyword>
<comment type="caution">
    <text evidence="1">Lacks conserved residue(s) required for the propagation of feature annotation.</text>
</comment>
<keyword evidence="1" id="KW-1003">Cell membrane</keyword>
<feature type="transmembrane region" description="Helical" evidence="1">
    <location>
        <begin position="384"/>
        <end position="404"/>
    </location>
</feature>
<comment type="subunit">
    <text evidence="1">Homoheptamer.</text>
</comment>
<feature type="region of interest" description="Disordered" evidence="2">
    <location>
        <begin position="482"/>
        <end position="540"/>
    </location>
</feature>
<organism evidence="3 4">
    <name type="scientific">Ottowia oryzae</name>
    <dbReference type="NCBI Taxonomy" id="2109914"/>
    <lineage>
        <taxon>Bacteria</taxon>
        <taxon>Pseudomonadati</taxon>
        <taxon>Pseudomonadota</taxon>
        <taxon>Betaproteobacteria</taxon>
        <taxon>Burkholderiales</taxon>
        <taxon>Comamonadaceae</taxon>
        <taxon>Ottowia</taxon>
    </lineage>
</organism>
<keyword evidence="1" id="KW-0407">Ion channel</keyword>
<dbReference type="NCBIfam" id="NF033912">
    <property type="entry name" value="msc"/>
    <property type="match status" value="1"/>
</dbReference>
<dbReference type="Proteomes" id="UP000239709">
    <property type="component" value="Chromosome"/>
</dbReference>
<reference evidence="3 4" key="1">
    <citation type="submission" date="2018-03" db="EMBL/GenBank/DDBJ databases">
        <title>Genome sequencing of Ottowia sp.</title>
        <authorList>
            <person name="Kim S.-J."/>
            <person name="Heo J."/>
            <person name="Kwon S.-W."/>
        </authorList>
    </citation>
    <scope>NUCLEOTIDE SEQUENCE [LARGE SCALE GENOMIC DNA]</scope>
    <source>
        <strain evidence="3 4">KADR8-3</strain>
    </source>
</reference>
<comment type="similarity">
    <text evidence="1">Belongs to the MscS (TC 1.A.23) family.</text>
</comment>
<comment type="function">
    <text evidence="1">Mechanosensitive channel that participates in the regulation of osmotic pressure changes within the cell, opening in response to stretch forces in the membrane lipid bilayer, without the need for other proteins. Contributes to normal resistance to hypoosmotic shock. Forms an ion channel of 1.0 nanosiemens conductance with a slight preference for anions.</text>
</comment>
<dbReference type="GO" id="GO:0005886">
    <property type="term" value="C:plasma membrane"/>
    <property type="evidence" value="ECO:0007669"/>
    <property type="project" value="UniProtKB-SubCell"/>
</dbReference>
<feature type="transmembrane region" description="Helical" evidence="1">
    <location>
        <begin position="160"/>
        <end position="184"/>
    </location>
</feature>
<keyword evidence="1" id="KW-0472">Membrane</keyword>
<keyword evidence="1" id="KW-0997">Cell inner membrane</keyword>
<name>A0A2S0MCN2_9BURK</name>
<dbReference type="PANTHER" id="PTHR30221">
    <property type="entry name" value="SMALL-CONDUCTANCE MECHANOSENSITIVE CHANNEL"/>
    <property type="match status" value="1"/>
</dbReference>
<feature type="transmembrane region" description="Helical" evidence="1">
    <location>
        <begin position="281"/>
        <end position="306"/>
    </location>
</feature>
<feature type="transmembrane region" description="Helical" evidence="1">
    <location>
        <begin position="61"/>
        <end position="80"/>
    </location>
</feature>
<feature type="transmembrane region" description="Helical" evidence="1">
    <location>
        <begin position="343"/>
        <end position="364"/>
    </location>
</feature>
<feature type="transmembrane region" description="Helical" evidence="1">
    <location>
        <begin position="111"/>
        <end position="130"/>
    </location>
</feature>
<keyword evidence="1" id="KW-0813">Transport</keyword>
<evidence type="ECO:0000313" key="4">
    <source>
        <dbReference type="Proteomes" id="UP000239709"/>
    </source>
</evidence>
<dbReference type="InterPro" id="IPR045275">
    <property type="entry name" value="MscS_archaea/bacteria_type"/>
</dbReference>
<dbReference type="AlphaFoldDB" id="A0A2S0MCN2"/>
<feature type="transmembrane region" description="Helical" evidence="1">
    <location>
        <begin position="20"/>
        <end position="40"/>
    </location>
</feature>
<proteinExistence type="inferred from homology"/>
<feature type="transmembrane region" description="Helical" evidence="1">
    <location>
        <begin position="416"/>
        <end position="437"/>
    </location>
</feature>
<dbReference type="KEGG" id="otk:C6570_03975"/>
<feature type="transmembrane region" description="Helical" evidence="1">
    <location>
        <begin position="248"/>
        <end position="269"/>
    </location>
</feature>
<feature type="compositionally biased region" description="Pro residues" evidence="2">
    <location>
        <begin position="524"/>
        <end position="533"/>
    </location>
</feature>
<feature type="transmembrane region" description="Helical" evidence="1">
    <location>
        <begin position="196"/>
        <end position="217"/>
    </location>
</feature>
<dbReference type="InterPro" id="IPR008910">
    <property type="entry name" value="MSC_TM_helix"/>
</dbReference>
<protein>
    <recommendedName>
        <fullName evidence="1">Small-conductance mechanosensitive channel</fullName>
    </recommendedName>
</protein>
<evidence type="ECO:0000313" key="3">
    <source>
        <dbReference type="EMBL" id="AVO33503.1"/>
    </source>
</evidence>